<gene>
    <name evidence="2" type="ORF">HYPBUDRAFT_153204</name>
</gene>
<proteinExistence type="predicted"/>
<dbReference type="Proteomes" id="UP000095085">
    <property type="component" value="Unassembled WGS sequence"/>
</dbReference>
<evidence type="ECO:0000313" key="2">
    <source>
        <dbReference type="EMBL" id="ODV66263.1"/>
    </source>
</evidence>
<protein>
    <submittedName>
        <fullName evidence="2">Uncharacterized protein</fullName>
    </submittedName>
</protein>
<feature type="transmembrane region" description="Helical" evidence="1">
    <location>
        <begin position="163"/>
        <end position="184"/>
    </location>
</feature>
<feature type="transmembrane region" description="Helical" evidence="1">
    <location>
        <begin position="137"/>
        <end position="156"/>
    </location>
</feature>
<keyword evidence="3" id="KW-1185">Reference proteome</keyword>
<organism evidence="2 3">
    <name type="scientific">Hyphopichia burtonii NRRL Y-1933</name>
    <dbReference type="NCBI Taxonomy" id="984485"/>
    <lineage>
        <taxon>Eukaryota</taxon>
        <taxon>Fungi</taxon>
        <taxon>Dikarya</taxon>
        <taxon>Ascomycota</taxon>
        <taxon>Saccharomycotina</taxon>
        <taxon>Pichiomycetes</taxon>
        <taxon>Debaryomycetaceae</taxon>
        <taxon>Hyphopichia</taxon>
    </lineage>
</organism>
<evidence type="ECO:0000256" key="1">
    <source>
        <dbReference type="SAM" id="Phobius"/>
    </source>
</evidence>
<keyword evidence="1" id="KW-0812">Transmembrane</keyword>
<accession>A0A1E4RG81</accession>
<keyword evidence="1" id="KW-0472">Membrane</keyword>
<dbReference type="EMBL" id="KV454542">
    <property type="protein sequence ID" value="ODV66263.1"/>
    <property type="molecule type" value="Genomic_DNA"/>
</dbReference>
<dbReference type="RefSeq" id="XP_020075330.1">
    <property type="nucleotide sequence ID" value="XM_020221420.1"/>
</dbReference>
<dbReference type="AlphaFoldDB" id="A0A1E4RG81"/>
<sequence>MGTGSEVEVFDINHSSLNFSNSNGKPYGRSNPVGREYKEKLDEAEFQKMYEQEIHSSIYGLFYGSNVILSIATNKTLLIENFSNITSGFLLEYNLNEDEEAHVKNFRISGLHENTLAQLNKEKISDHILKKEDSQSWSWFIYIYIYIVAGIIMKFIHINSGSVIVAQLLECHLLILYAIVYFWGNCVKAVPETFSKVQHKYKQGDFSVE</sequence>
<keyword evidence="1" id="KW-1133">Transmembrane helix</keyword>
<name>A0A1E4RG81_9ASCO</name>
<evidence type="ECO:0000313" key="3">
    <source>
        <dbReference type="Proteomes" id="UP000095085"/>
    </source>
</evidence>
<dbReference type="GeneID" id="30995969"/>
<reference evidence="3" key="1">
    <citation type="submission" date="2016-05" db="EMBL/GenBank/DDBJ databases">
        <title>Comparative genomics of biotechnologically important yeasts.</title>
        <authorList>
            <consortium name="DOE Joint Genome Institute"/>
            <person name="Riley R."/>
            <person name="Haridas S."/>
            <person name="Wolfe K.H."/>
            <person name="Lopes M.R."/>
            <person name="Hittinger C.T."/>
            <person name="Goker M."/>
            <person name="Salamov A."/>
            <person name="Wisecaver J."/>
            <person name="Long T.M."/>
            <person name="Aerts A.L."/>
            <person name="Barry K."/>
            <person name="Choi C."/>
            <person name="Clum A."/>
            <person name="Coughlan A.Y."/>
            <person name="Deshpande S."/>
            <person name="Douglass A.P."/>
            <person name="Hanson S.J."/>
            <person name="Klenk H.-P."/>
            <person name="Labutti K."/>
            <person name="Lapidus A."/>
            <person name="Lindquist E."/>
            <person name="Lipzen A."/>
            <person name="Meier-Kolthoff J.P."/>
            <person name="Ohm R.A."/>
            <person name="Otillar R.P."/>
            <person name="Pangilinan J."/>
            <person name="Peng Y."/>
            <person name="Rokas A."/>
            <person name="Rosa C.A."/>
            <person name="Scheuner C."/>
            <person name="Sibirny A.A."/>
            <person name="Slot J.C."/>
            <person name="Stielow J.B."/>
            <person name="Sun H."/>
            <person name="Kurtzman C.P."/>
            <person name="Blackwell M."/>
            <person name="Grigoriev I.V."/>
            <person name="Jeffries T.W."/>
        </authorList>
    </citation>
    <scope>NUCLEOTIDE SEQUENCE [LARGE SCALE GENOMIC DNA]</scope>
    <source>
        <strain evidence="3">NRRL Y-1933</strain>
    </source>
</reference>